<comment type="caution">
    <text evidence="1">The sequence shown here is derived from an EMBL/GenBank/DDBJ whole genome shotgun (WGS) entry which is preliminary data.</text>
</comment>
<organism evidence="1">
    <name type="scientific">marine sediment metagenome</name>
    <dbReference type="NCBI Taxonomy" id="412755"/>
    <lineage>
        <taxon>unclassified sequences</taxon>
        <taxon>metagenomes</taxon>
        <taxon>ecological metagenomes</taxon>
    </lineage>
</organism>
<name>X1NP46_9ZZZZ</name>
<sequence>VENDIWYSVDIEWECAISKLRIKFNGGEWSDWVVNKDNTTDPITRVDFQFNPHQEFDYYYIDWISGSSEIPSCSLEHCDLCDDYFECQYVGCCWYYQPWWPPPFDNYCGECEGECNTENCGLCTTEETCEAVGCYWFGEYCSFWAQECGDELACQFCLTEETCEAEGCHWNLYSQTCWYEAPVLPYLSWLDYYDEHGGYDEPLSFINNLALTSDDTFANTTALLEGFTISFNTADALARGSALGNVIPKGRGYLKVF</sequence>
<evidence type="ECO:0000313" key="1">
    <source>
        <dbReference type="EMBL" id="GAI45393.1"/>
    </source>
</evidence>
<proteinExistence type="predicted"/>
<dbReference type="EMBL" id="BARV01029524">
    <property type="protein sequence ID" value="GAI45393.1"/>
    <property type="molecule type" value="Genomic_DNA"/>
</dbReference>
<feature type="non-terminal residue" evidence="1">
    <location>
        <position position="257"/>
    </location>
</feature>
<accession>X1NP46</accession>
<gene>
    <name evidence="1" type="ORF">S06H3_47062</name>
</gene>
<feature type="non-terminal residue" evidence="1">
    <location>
        <position position="1"/>
    </location>
</feature>
<dbReference type="AlphaFoldDB" id="X1NP46"/>
<reference evidence="1" key="1">
    <citation type="journal article" date="2014" name="Front. Microbiol.">
        <title>High frequency of phylogenetically diverse reductive dehalogenase-homologous genes in deep subseafloor sedimentary metagenomes.</title>
        <authorList>
            <person name="Kawai M."/>
            <person name="Futagami T."/>
            <person name="Toyoda A."/>
            <person name="Takaki Y."/>
            <person name="Nishi S."/>
            <person name="Hori S."/>
            <person name="Arai W."/>
            <person name="Tsubouchi T."/>
            <person name="Morono Y."/>
            <person name="Uchiyama I."/>
            <person name="Ito T."/>
            <person name="Fujiyama A."/>
            <person name="Inagaki F."/>
            <person name="Takami H."/>
        </authorList>
    </citation>
    <scope>NUCLEOTIDE SEQUENCE</scope>
    <source>
        <strain evidence="1">Expedition CK06-06</strain>
    </source>
</reference>
<protein>
    <submittedName>
        <fullName evidence="1">Uncharacterized protein</fullName>
    </submittedName>
</protein>